<feature type="binding site" evidence="4">
    <location>
        <position position="49"/>
    </location>
    <ligand>
        <name>ATP</name>
        <dbReference type="ChEBI" id="CHEBI:30616"/>
    </ligand>
</feature>
<dbReference type="PANTHER" id="PTHR45832:SF22">
    <property type="entry name" value="SERINE_THREONINE-PROTEIN KINASE SAMKA-RELATED"/>
    <property type="match status" value="1"/>
</dbReference>
<proteinExistence type="inferred from homology"/>
<keyword evidence="3 4" id="KW-0067">ATP-binding</keyword>
<comment type="caution">
    <text evidence="6">The sequence shown here is derived from an EMBL/GenBank/DDBJ whole genome shotgun (WGS) entry which is preliminary data.</text>
</comment>
<dbReference type="CDD" id="cd14014">
    <property type="entry name" value="STKc_PknB_like"/>
    <property type="match status" value="1"/>
</dbReference>
<dbReference type="Pfam" id="PF00069">
    <property type="entry name" value="Pkinase"/>
    <property type="match status" value="1"/>
</dbReference>
<reference evidence="6" key="1">
    <citation type="submission" date="2020-02" db="EMBL/GenBank/DDBJ databases">
        <title>Delineation of the pyrene-degrading pathway in Roseobacter clade bacteria by genomic analysis.</title>
        <authorList>
            <person name="Zhou H."/>
            <person name="Wang H."/>
        </authorList>
    </citation>
    <scope>NUCLEOTIDE SEQUENCE</scope>
    <source>
        <strain evidence="6">PrR005</strain>
    </source>
</reference>
<organism evidence="6">
    <name type="scientific">Ruegeria sp. PrR005</name>
    <dbReference type="NCBI Taxonomy" id="2706882"/>
    <lineage>
        <taxon>Bacteria</taxon>
        <taxon>Pseudomonadati</taxon>
        <taxon>Pseudomonadota</taxon>
        <taxon>Alphaproteobacteria</taxon>
        <taxon>Rhodobacterales</taxon>
        <taxon>Roseobacteraceae</taxon>
        <taxon>Ruegeria</taxon>
    </lineage>
</organism>
<name>A0A6B2NSZ1_9RHOB</name>
<dbReference type="PANTHER" id="PTHR45832">
    <property type="entry name" value="SERINE/THREONINE-PROTEIN KINASE SAMKA-RELATED-RELATED"/>
    <property type="match status" value="1"/>
</dbReference>
<accession>A0A6B2NSZ1</accession>
<dbReference type="InterPro" id="IPR008266">
    <property type="entry name" value="Tyr_kinase_AS"/>
</dbReference>
<gene>
    <name evidence="6" type="ORF">G0P99_11230</name>
</gene>
<sequence length="696" mass="75658">MIDPLPSDMFRPGQVLNNTYEIQGVLGRGGTGEVYLARNQITGRSFAIKALNARFSGNDDYLELMKREEEMRSIVNDAVVRYADCSKADTGQVFLVMDYIDGPSLNDVMFERRPTDRELMIIVHRVLEGLEATHAQGIVHRDLSPDNIILRGGEAERATIIDFGIAKDTSADARTIVGNDFAGKYEFAAPEQLDGRSEFRTDFYALGASILAAAKGEIPDVGTTPGEIIRRKQQPLDTSRLQEPLKGVIDWLSAPKLEDRPASARDALKRLDAVLKPETKARKDRDENGGKRAKGLITTLVLGLTAGAVAVGYILYKDRLFPPPLPIASPYSVAASFTGGELTLAANAPDAETGNALNTAASRIAGTALKTSEIELAQGMPSPDWPGKIEELLALSARLEEWQLKVEDTQASLTGLAPNTSLRDDLQTRINEWQQMSGFSVRTDLTAGPVTLTAQQIQELIAPLTTCGPLNQAAGLEATYKLGDPITLSGDVEQPEDSTIIREFLKPQIGDRDLRLDITVLNPDLCAIRAVLPPTPAEALSIRLADGASGETSLSGVFHTGENPVVDIRIPASTEGSLWVMVVDNTGKVFHVLPNISRTEHDLSGLGTINNGLRDIRVLWSIPEFQQDNSRLAMQVTEGDYGKSEVIAILSRTPLFDMRRPRDESVSSVSEALAEALQGRETDIIGFASRIIEARQ</sequence>
<dbReference type="PROSITE" id="PS00109">
    <property type="entry name" value="PROTEIN_KINASE_TYR"/>
    <property type="match status" value="1"/>
</dbReference>
<dbReference type="Gene3D" id="3.40.1520.20">
    <property type="match status" value="1"/>
</dbReference>
<dbReference type="SUPFAM" id="SSF56112">
    <property type="entry name" value="Protein kinase-like (PK-like)"/>
    <property type="match status" value="1"/>
</dbReference>
<dbReference type="RefSeq" id="WP_164129790.1">
    <property type="nucleotide sequence ID" value="NZ_JAAGOX010000015.1"/>
</dbReference>
<dbReference type="AlphaFoldDB" id="A0A6B2NSZ1"/>
<dbReference type="Gene3D" id="3.30.200.20">
    <property type="entry name" value="Phosphorylase Kinase, domain 1"/>
    <property type="match status" value="1"/>
</dbReference>
<dbReference type="GO" id="GO:0004672">
    <property type="term" value="F:protein kinase activity"/>
    <property type="evidence" value="ECO:0007669"/>
    <property type="project" value="InterPro"/>
</dbReference>
<evidence type="ECO:0000256" key="4">
    <source>
        <dbReference type="PROSITE-ProRule" id="PRU10141"/>
    </source>
</evidence>
<evidence type="ECO:0000259" key="5">
    <source>
        <dbReference type="PROSITE" id="PS50011"/>
    </source>
</evidence>
<dbReference type="Gene3D" id="1.10.510.10">
    <property type="entry name" value="Transferase(Phosphotransferase) domain 1"/>
    <property type="match status" value="1"/>
</dbReference>
<dbReference type="PROSITE" id="PS00107">
    <property type="entry name" value="PROTEIN_KINASE_ATP"/>
    <property type="match status" value="1"/>
</dbReference>
<evidence type="ECO:0000313" key="6">
    <source>
        <dbReference type="EMBL" id="NDW45534.1"/>
    </source>
</evidence>
<keyword evidence="6" id="KW-0418">Kinase</keyword>
<evidence type="ECO:0000256" key="3">
    <source>
        <dbReference type="ARBA" id="ARBA00022840"/>
    </source>
</evidence>
<evidence type="ECO:0000256" key="2">
    <source>
        <dbReference type="ARBA" id="ARBA00022741"/>
    </source>
</evidence>
<dbReference type="InterPro" id="IPR011009">
    <property type="entry name" value="Kinase-like_dom_sf"/>
</dbReference>
<dbReference type="InterPro" id="IPR000719">
    <property type="entry name" value="Prot_kinase_dom"/>
</dbReference>
<comment type="similarity">
    <text evidence="1">Belongs to the protein kinase superfamily. STE Ser/Thr protein kinase family. STE20 subfamily.</text>
</comment>
<dbReference type="InterPro" id="IPR017441">
    <property type="entry name" value="Protein_kinase_ATP_BS"/>
</dbReference>
<dbReference type="GO" id="GO:0005524">
    <property type="term" value="F:ATP binding"/>
    <property type="evidence" value="ECO:0007669"/>
    <property type="project" value="UniProtKB-UniRule"/>
</dbReference>
<dbReference type="InterPro" id="IPR051931">
    <property type="entry name" value="PAK3-like"/>
</dbReference>
<keyword evidence="2 4" id="KW-0547">Nucleotide-binding</keyword>
<feature type="domain" description="Protein kinase" evidence="5">
    <location>
        <begin position="20"/>
        <end position="275"/>
    </location>
</feature>
<evidence type="ECO:0000256" key="1">
    <source>
        <dbReference type="ARBA" id="ARBA00008874"/>
    </source>
</evidence>
<dbReference type="EMBL" id="JAAGOX010000015">
    <property type="protein sequence ID" value="NDW45534.1"/>
    <property type="molecule type" value="Genomic_DNA"/>
</dbReference>
<keyword evidence="6" id="KW-0808">Transferase</keyword>
<protein>
    <submittedName>
        <fullName evidence="6">Protein kinase</fullName>
    </submittedName>
</protein>
<dbReference type="PROSITE" id="PS50011">
    <property type="entry name" value="PROTEIN_KINASE_DOM"/>
    <property type="match status" value="1"/>
</dbReference>